<reference evidence="2" key="1">
    <citation type="submission" date="2023-03" db="EMBL/GenBank/DDBJ databases">
        <title>Mating type loci evolution in Malassezia.</title>
        <authorList>
            <person name="Coelho M.A."/>
        </authorList>
    </citation>
    <scope>NUCLEOTIDE SEQUENCE</scope>
    <source>
        <strain evidence="2">CBS 10434</strain>
    </source>
</reference>
<feature type="compositionally biased region" description="Basic and acidic residues" evidence="1">
    <location>
        <begin position="16"/>
        <end position="40"/>
    </location>
</feature>
<evidence type="ECO:0000313" key="3">
    <source>
        <dbReference type="Proteomes" id="UP001220961"/>
    </source>
</evidence>
<name>A0AAF0E6P5_9BASI</name>
<dbReference type="Proteomes" id="UP001220961">
    <property type="component" value="Chromosome 3"/>
</dbReference>
<organism evidence="2 3">
    <name type="scientific">Malassezia caprae</name>
    <dbReference type="NCBI Taxonomy" id="1381934"/>
    <lineage>
        <taxon>Eukaryota</taxon>
        <taxon>Fungi</taxon>
        <taxon>Dikarya</taxon>
        <taxon>Basidiomycota</taxon>
        <taxon>Ustilaginomycotina</taxon>
        <taxon>Malasseziomycetes</taxon>
        <taxon>Malasseziales</taxon>
        <taxon>Malasseziaceae</taxon>
        <taxon>Malassezia</taxon>
    </lineage>
</organism>
<protein>
    <submittedName>
        <fullName evidence="2">Uncharacterized protein</fullName>
    </submittedName>
</protein>
<evidence type="ECO:0000313" key="2">
    <source>
        <dbReference type="EMBL" id="WFD19256.1"/>
    </source>
</evidence>
<evidence type="ECO:0000256" key="1">
    <source>
        <dbReference type="SAM" id="MobiDB-lite"/>
    </source>
</evidence>
<keyword evidence="3" id="KW-1185">Reference proteome</keyword>
<accession>A0AAF0E6P5</accession>
<dbReference type="EMBL" id="CP119910">
    <property type="protein sequence ID" value="WFD19256.1"/>
    <property type="molecule type" value="Genomic_DNA"/>
</dbReference>
<gene>
    <name evidence="2" type="ORF">MCAP1_001479</name>
</gene>
<proteinExistence type="predicted"/>
<sequence length="420" mass="46006">MSAGAAPSLLGEAPGEDDHVLQVHEDQARHPDAPEPHPLADDAQLAAWDVGSDTESDDSLGDDFDMYKDFNNQAQEPGVKTRPVSEYTEGAIPPLSMRPKSGPLLQIPSAMDSHRSFYDMSLAHENRFSMGDYSTGLYDRDTKAFRPLIPNDSQWELDDRAPLGAEYTDMEREHMTRAYRRFYWRNKYLGKVDSWLRGYNPLGGWLGPQIAVILTVIVLTLCVDMSNSSIGVGLFFVIPRVPHASIVTKNPITPLNGNKTAMALTGFPTGFEYVAPSHSRMNGTLHVRLDNPGWIPAHILSLATTVKALDTNVVVAKGDLAKQWVPGRQATTVHVDLSFSHKSLNITGDATQLLFQDACAHLCTSSALTKIAAQIGQVCLVTHTALNLHVQMVMDVGGVLGKHTTSSDLRSLACPWELPK</sequence>
<feature type="region of interest" description="Disordered" evidence="1">
    <location>
        <begin position="1"/>
        <end position="62"/>
    </location>
</feature>
<feature type="compositionally biased region" description="Acidic residues" evidence="1">
    <location>
        <begin position="52"/>
        <end position="62"/>
    </location>
</feature>
<dbReference type="AlphaFoldDB" id="A0AAF0E6P5"/>